<evidence type="ECO:0000256" key="1">
    <source>
        <dbReference type="ARBA" id="ARBA00022737"/>
    </source>
</evidence>
<keyword evidence="2 3" id="KW-0040">ANK repeat</keyword>
<feature type="repeat" description="ANK" evidence="3">
    <location>
        <begin position="1409"/>
        <end position="1441"/>
    </location>
</feature>
<dbReference type="OrthoDB" id="194358at2759"/>
<dbReference type="Proteomes" id="UP000557566">
    <property type="component" value="Unassembled WGS sequence"/>
</dbReference>
<dbReference type="Gene3D" id="1.25.40.20">
    <property type="entry name" value="Ankyrin repeat-containing domain"/>
    <property type="match status" value="5"/>
</dbReference>
<evidence type="ECO:0000256" key="2">
    <source>
        <dbReference type="ARBA" id="ARBA00023043"/>
    </source>
</evidence>
<dbReference type="SMART" id="SM00248">
    <property type="entry name" value="ANK"/>
    <property type="match status" value="15"/>
</dbReference>
<dbReference type="PANTHER" id="PTHR24126:SF14">
    <property type="entry name" value="ANK_REP_REGION DOMAIN-CONTAINING PROTEIN"/>
    <property type="match status" value="1"/>
</dbReference>
<feature type="region of interest" description="Disordered" evidence="4">
    <location>
        <begin position="1817"/>
        <end position="1844"/>
    </location>
</feature>
<protein>
    <recommendedName>
        <fullName evidence="7">Ankyrin repeat containing protein</fullName>
    </recommendedName>
</protein>
<name>A0A8H4LVY4_9HYPO</name>
<dbReference type="InterPro" id="IPR036770">
    <property type="entry name" value="Ankyrin_rpt-contain_sf"/>
</dbReference>
<dbReference type="PROSITE" id="PS50297">
    <property type="entry name" value="ANK_REP_REGION"/>
    <property type="match status" value="1"/>
</dbReference>
<dbReference type="InterPro" id="IPR002110">
    <property type="entry name" value="Ankyrin_rpt"/>
</dbReference>
<keyword evidence="6" id="KW-1185">Reference proteome</keyword>
<evidence type="ECO:0000313" key="5">
    <source>
        <dbReference type="EMBL" id="KAF4506112.1"/>
    </source>
</evidence>
<dbReference type="Pfam" id="PF12796">
    <property type="entry name" value="Ank_2"/>
    <property type="match status" value="1"/>
</dbReference>
<gene>
    <name evidence="5" type="ORF">G6O67_006229</name>
</gene>
<evidence type="ECO:0008006" key="7">
    <source>
        <dbReference type="Google" id="ProtNLM"/>
    </source>
</evidence>
<dbReference type="PANTHER" id="PTHR24126">
    <property type="entry name" value="ANKYRIN REPEAT, PH AND SEC7 DOMAIN CONTAINING PROTEIN SECG-RELATED"/>
    <property type="match status" value="1"/>
</dbReference>
<feature type="region of interest" description="Disordered" evidence="4">
    <location>
        <begin position="25"/>
        <end position="47"/>
    </location>
</feature>
<keyword evidence="1" id="KW-0677">Repeat</keyword>
<evidence type="ECO:0000256" key="3">
    <source>
        <dbReference type="PROSITE-ProRule" id="PRU00023"/>
    </source>
</evidence>
<dbReference type="PROSITE" id="PS50088">
    <property type="entry name" value="ANK_REPEAT"/>
    <property type="match status" value="2"/>
</dbReference>
<reference evidence="5 6" key="1">
    <citation type="journal article" date="2020" name="Genome Biol. Evol.">
        <title>A new high-quality draft genome assembly of the Chinese cordyceps Ophiocordyceps sinensis.</title>
        <authorList>
            <person name="Shu R."/>
            <person name="Zhang J."/>
            <person name="Meng Q."/>
            <person name="Zhang H."/>
            <person name="Zhou G."/>
            <person name="Li M."/>
            <person name="Wu P."/>
            <person name="Zhao Y."/>
            <person name="Chen C."/>
            <person name="Qin Q."/>
        </authorList>
    </citation>
    <scope>NUCLEOTIDE SEQUENCE [LARGE SCALE GENOMIC DNA]</scope>
    <source>
        <strain evidence="5 6">IOZ07</strain>
    </source>
</reference>
<comment type="caution">
    <text evidence="5">The sequence shown here is derived from an EMBL/GenBank/DDBJ whole genome shotgun (WGS) entry which is preliminary data.</text>
</comment>
<organism evidence="5 6">
    <name type="scientific">Ophiocordyceps sinensis</name>
    <dbReference type="NCBI Taxonomy" id="72228"/>
    <lineage>
        <taxon>Eukaryota</taxon>
        <taxon>Fungi</taxon>
        <taxon>Dikarya</taxon>
        <taxon>Ascomycota</taxon>
        <taxon>Pezizomycotina</taxon>
        <taxon>Sordariomycetes</taxon>
        <taxon>Hypocreomycetidae</taxon>
        <taxon>Hypocreales</taxon>
        <taxon>Ophiocordycipitaceae</taxon>
        <taxon>Ophiocordyceps</taxon>
    </lineage>
</organism>
<evidence type="ECO:0000313" key="6">
    <source>
        <dbReference type="Proteomes" id="UP000557566"/>
    </source>
</evidence>
<dbReference type="SUPFAM" id="SSF48403">
    <property type="entry name" value="Ankyrin repeat"/>
    <property type="match status" value="2"/>
</dbReference>
<evidence type="ECO:0000256" key="4">
    <source>
        <dbReference type="SAM" id="MobiDB-lite"/>
    </source>
</evidence>
<accession>A0A8H4LVY4</accession>
<feature type="repeat" description="ANK" evidence="3">
    <location>
        <begin position="924"/>
        <end position="956"/>
    </location>
</feature>
<dbReference type="EMBL" id="JAAVMX010000007">
    <property type="protein sequence ID" value="KAF4506112.1"/>
    <property type="molecule type" value="Genomic_DNA"/>
</dbReference>
<proteinExistence type="predicted"/>
<sequence>MSPSTPNDRQRRIIQLSQQWDMVLPPAPAPLTRPQHAPSFRTSADDQTAEDLMQRRAADAAQYRPKTGLRHAFSSGNLKKGKNWDPRETIDVLIAWVANAGSPGVAEALIAKLAAAGVDLGASQKHKTGILGRRRSVDSLEDRARLLRLAVDGRQFDLAQVLIPHADSLSIDACLPAAIRGGDTAMVELLLAYGASAAQSPDGQDAFRQACVIHGQSHLVSLVLRSDGRPPPAWTSASMSDAARAGCLETVLHLSRSTADGNHNQAEALKSAVNSARRDIALTIVMGNRPPQRPGLDEAFQTLQDHPSLSPSMKLDLAELLLCAGADGLVVAQALEKSYQSHSLEMATLLAAYGASVEYNDAAVLKTAISRGQVHLVESLLGDGNALSPALASSCVPLIEKQAPFEQRHAILDLLLRKGANGVALDDMLIDAAEAGDMSSLDLLLNPYFPLSPHSSPTPNSPSARNRHEIASVDHKSGEALQTAVLRGDIEMTQRLLARHPSQLTLSAVFPLTSKLSNVDRYQMVELFLQRSLSGPCLHAALHDAINDHVSQRDNSLVKLLLRYDADVNYSQGSGLSSLIKQKDMELLGALLKKASPQTAAARMQDVMQVPDHRVRYDMMTMLLNAGAVIGVQEVAAALLEALSEDPVDMSLLRLLLREGSADVNLLEGAIVKQAVVTPDPKVLEEVFGQGTPSASSITHSLRELVSLPSTEAKARKLNMILSKSTRKEDLCWVLVHEVQSVAQGSGETASLSTLKRLLAAGADPNAYKAAALCHAVIAAKTQIVDILFSCRIPPSPPALGTALPHTLRISEPMERLTLTKMLVQAGASPVEINRALTHAISTYPNDISLLDALAAGAETSDGEALGLSASMEAPEIMHLLLARTKSSVEARSSALARVTAIKDRVARGKMCQSLLAAGVSSESTSSALLIAARDGDLVLGDLLIAHGASISSNDGQAIVEACRGGSAEVLGVLLKADADTSNETLLAGFQAATEVGHLDKRAAIFEQLLKRGVCGEVVDGQLESAARSGDAGQAVLRVLLSSGADPNHNHGECVVLATRSALIGVVDLLLGLPHEGGHRQKRVSQPTLVRGLKACWGLERNSRYRILCSLLKAGLQVNEDLHTALNDAVNEEDVEERLVRLLLNHGASPSANGCMTLVNAARSMSPSSLALLLQRELPKKDVSEAFGQAFAADKFDDWFTEAGINTAGLLLSRGVDAEPLSCALVSIMKRSTAETRDFADRFFDLVMAHGPDIDYNGGELLQQAASKADVPWTAKLLDCHPSAHTLSAAFHCIFDTVLTQDGVMDLFKMFAQYQQGDVGIDVMIELPGSEPVLVRAIKQYPRSTVVLNTLLDAGFYHDQATTCCIDTEVEEVTLLLWAIAQPQKRVSSAVIELLVERGAKVNAEASVSRSTPLMLAVQSKRPDLVKMLLLEGADVDALDSHGRTPLSMATSKGGDIAVQMMTSLLAAEPARDDGSLHNAARDLNYAAVKILVQSGHDADFPSPLHGGRSALGEVCLHGSDAGEMTPDRERTMQRVMAFLIDSKSDLTLKADGKSLLHLCFAATDPVVASRALLKSGMWKHVNKPFNHVVIGGYTYSPTMYISRALAPSDANLELLSVLRASRATDVFYANEGPQPDGAVGLPEDMEVQERARKARMARMADDTEDFSISLTRMREIAGVEQQIAAQKAEIDDARLRKLHGEDMASLQSRAQLEESIASAAHQRRLVEQHAIADARISGSRALAAADHEAAESRQRKALEWETKLNTKRTDNARALSSIRISERQELERVEQGAALRIRNRLEAQRKLVESQEKLAKRLAESQPGGTAAPGNARKQIGYVTELN</sequence>